<protein>
    <recommendedName>
        <fullName evidence="4">L-ornithine N(5)-oxygenase</fullName>
    </recommendedName>
</protein>
<evidence type="ECO:0000313" key="3">
    <source>
        <dbReference type="Proteomes" id="UP000676310"/>
    </source>
</evidence>
<reference evidence="2" key="1">
    <citation type="submission" date="2021-05" db="EMBL/GenBank/DDBJ databases">
        <authorList>
            <person name="Stam R."/>
        </authorList>
    </citation>
    <scope>NUCLEOTIDE SEQUENCE</scope>
    <source>
        <strain evidence="2">CS162</strain>
    </source>
</reference>
<dbReference type="SUPFAM" id="SSF51905">
    <property type="entry name" value="FAD/NAD(P)-binding domain"/>
    <property type="match status" value="2"/>
</dbReference>
<dbReference type="Proteomes" id="UP000676310">
    <property type="component" value="Unassembled WGS sequence"/>
</dbReference>
<accession>A0A8J2IAW6</accession>
<dbReference type="PANTHER" id="PTHR38663">
    <property type="match status" value="1"/>
</dbReference>
<dbReference type="AlphaFoldDB" id="A0A8J2IAW6"/>
<evidence type="ECO:0008006" key="4">
    <source>
        <dbReference type="Google" id="ProtNLM"/>
    </source>
</evidence>
<dbReference type="RefSeq" id="XP_043170828.1">
    <property type="nucleotide sequence ID" value="XM_043314893.1"/>
</dbReference>
<dbReference type="PANTHER" id="PTHR38663:SF1">
    <property type="entry name" value="L-ORNITHINE N(5)-MONOOXYGENASE"/>
    <property type="match status" value="1"/>
</dbReference>
<dbReference type="OrthoDB" id="76038at2759"/>
<sequence>MHIHDVLIVGGGPAGLAIAARLREQTPSATFTDDEHQRYHWIRKHGRKMNIKNYRTNKDSLPTPPSTPGNSDCGCDHETSSEEAIDMLVLDADGADWMSRWKRLFKTFHIDYLRSPMFFHVDPADRDALLGYTYEKEREKDIQALPGVAGKEVSKHKKKRNLKSQGRFLGRTPDVDERDRKDYFVPRTDLFDAHCEEVVERYRLGKDLLRKESVVDIEYDEISKFDEAEFGSVISDSAMVDEKKVFRVETDQGVCFAHLVILAIGPGNTPSIPSVPGLPAQRPHEGFAHAMQIKQFPPPHVTAKIKARQSTSMLIVGGGLTSIQLADLAIKRGVNKVWMLMRGPLKVKHFDVDLEWVGKFRNFKQAEFWTADTDEERFEMIVQARNGGSMTPRYRKILDMHIAHGKIELHTYTKLQSVSWEQFSKTWACEVSSTESILKLPPVDYMVFATGIQSDIRTIPYLQNIQQQYPIKYVGGLPCLNEDLMWNDDVPLFVTGRLAGLRLGPGAPNLVGARVGAERIAWNVDAALKKLGKPINDAQDESDDDSDDEKMAAYAAARDNRFDSLFKLDDAAA</sequence>
<comment type="caution">
    <text evidence="2">The sequence shown here is derived from an EMBL/GenBank/DDBJ whole genome shotgun (WGS) entry which is preliminary data.</text>
</comment>
<feature type="region of interest" description="Disordered" evidence="1">
    <location>
        <begin position="54"/>
        <end position="78"/>
    </location>
</feature>
<proteinExistence type="predicted"/>
<evidence type="ECO:0000313" key="2">
    <source>
        <dbReference type="EMBL" id="CAG5171016.1"/>
    </source>
</evidence>
<dbReference type="InterPro" id="IPR036188">
    <property type="entry name" value="FAD/NAD-bd_sf"/>
</dbReference>
<name>A0A8J2IAW6_9PLEO</name>
<keyword evidence="3" id="KW-1185">Reference proteome</keyword>
<dbReference type="GeneID" id="67019246"/>
<gene>
    <name evidence="2" type="ORF">ALTATR162_LOCUS7265</name>
</gene>
<organism evidence="2 3">
    <name type="scientific">Alternaria atra</name>
    <dbReference type="NCBI Taxonomy" id="119953"/>
    <lineage>
        <taxon>Eukaryota</taxon>
        <taxon>Fungi</taxon>
        <taxon>Dikarya</taxon>
        <taxon>Ascomycota</taxon>
        <taxon>Pezizomycotina</taxon>
        <taxon>Dothideomycetes</taxon>
        <taxon>Pleosporomycetidae</taxon>
        <taxon>Pleosporales</taxon>
        <taxon>Pleosporineae</taxon>
        <taxon>Pleosporaceae</taxon>
        <taxon>Alternaria</taxon>
        <taxon>Alternaria sect. Ulocladioides</taxon>
    </lineage>
</organism>
<dbReference type="EMBL" id="CAJRGZ010000022">
    <property type="protein sequence ID" value="CAG5171016.1"/>
    <property type="molecule type" value="Genomic_DNA"/>
</dbReference>
<evidence type="ECO:0000256" key="1">
    <source>
        <dbReference type="SAM" id="MobiDB-lite"/>
    </source>
</evidence>
<dbReference type="Gene3D" id="3.50.50.60">
    <property type="entry name" value="FAD/NAD(P)-binding domain"/>
    <property type="match status" value="2"/>
</dbReference>